<feature type="region of interest" description="Disordered" evidence="1">
    <location>
        <begin position="154"/>
        <end position="200"/>
    </location>
</feature>
<evidence type="ECO:0000256" key="1">
    <source>
        <dbReference type="SAM" id="MobiDB-lite"/>
    </source>
</evidence>
<evidence type="ECO:0000313" key="3">
    <source>
        <dbReference type="Proteomes" id="UP001066276"/>
    </source>
</evidence>
<dbReference type="AlphaFoldDB" id="A0AAV7NKQ9"/>
<keyword evidence="3" id="KW-1185">Reference proteome</keyword>
<feature type="compositionally biased region" description="Basic and acidic residues" evidence="1">
    <location>
        <begin position="7"/>
        <end position="26"/>
    </location>
</feature>
<reference evidence="2" key="1">
    <citation type="journal article" date="2022" name="bioRxiv">
        <title>Sequencing and chromosome-scale assembly of the giantPleurodeles waltlgenome.</title>
        <authorList>
            <person name="Brown T."/>
            <person name="Elewa A."/>
            <person name="Iarovenko S."/>
            <person name="Subramanian E."/>
            <person name="Araus A.J."/>
            <person name="Petzold A."/>
            <person name="Susuki M."/>
            <person name="Suzuki K.-i.T."/>
            <person name="Hayashi T."/>
            <person name="Toyoda A."/>
            <person name="Oliveira C."/>
            <person name="Osipova E."/>
            <person name="Leigh N.D."/>
            <person name="Simon A."/>
            <person name="Yun M.H."/>
        </authorList>
    </citation>
    <scope>NUCLEOTIDE SEQUENCE</scope>
    <source>
        <strain evidence="2">20211129_DDA</strain>
        <tissue evidence="2">Liver</tissue>
    </source>
</reference>
<sequence>MHSPRKTIQERLLGHRDSDTGWRKDAGGLQTTTNRPRLCGPRQSARVELCGGPTRLSTPPQCPTKDVPGLIMPLSIGRNIAEQKHNGEFRRNPSKMLQPAAYRSIVSPVPGPSSKHGVEPPRLPPPPLKAGPALPCCDVGLSLQPRGALSLVPTTDVRRGSDCAPGAGTRQQKRRGAPKAIRATTDGRPRTSRLRCMPQS</sequence>
<dbReference type="Proteomes" id="UP001066276">
    <property type="component" value="Chromosome 8"/>
</dbReference>
<evidence type="ECO:0000313" key="2">
    <source>
        <dbReference type="EMBL" id="KAJ1116678.1"/>
    </source>
</evidence>
<comment type="caution">
    <text evidence="2">The sequence shown here is derived from an EMBL/GenBank/DDBJ whole genome shotgun (WGS) entry which is preliminary data.</text>
</comment>
<name>A0AAV7NKQ9_PLEWA</name>
<gene>
    <name evidence="2" type="ORF">NDU88_004884</name>
</gene>
<proteinExistence type="predicted"/>
<feature type="region of interest" description="Disordered" evidence="1">
    <location>
        <begin position="1"/>
        <end position="40"/>
    </location>
</feature>
<dbReference type="EMBL" id="JANPWB010000012">
    <property type="protein sequence ID" value="KAJ1116678.1"/>
    <property type="molecule type" value="Genomic_DNA"/>
</dbReference>
<protein>
    <submittedName>
        <fullName evidence="2">Uncharacterized protein</fullName>
    </submittedName>
</protein>
<accession>A0AAV7NKQ9</accession>
<organism evidence="2 3">
    <name type="scientific">Pleurodeles waltl</name>
    <name type="common">Iberian ribbed newt</name>
    <dbReference type="NCBI Taxonomy" id="8319"/>
    <lineage>
        <taxon>Eukaryota</taxon>
        <taxon>Metazoa</taxon>
        <taxon>Chordata</taxon>
        <taxon>Craniata</taxon>
        <taxon>Vertebrata</taxon>
        <taxon>Euteleostomi</taxon>
        <taxon>Amphibia</taxon>
        <taxon>Batrachia</taxon>
        <taxon>Caudata</taxon>
        <taxon>Salamandroidea</taxon>
        <taxon>Salamandridae</taxon>
        <taxon>Pleurodelinae</taxon>
        <taxon>Pleurodeles</taxon>
    </lineage>
</organism>